<sequence length="78" mass="9069">MANLEGMKNKFCGVIKHDDAVKYLNDKDKSDFNYLCHLIECGRRKDSKRPVNAYLVINVDEPYAEEVIEILKRNGHWG</sequence>
<protein>
    <submittedName>
        <fullName evidence="1">Uncharacterized protein</fullName>
    </submittedName>
</protein>
<evidence type="ECO:0000313" key="2">
    <source>
        <dbReference type="Proteomes" id="UP000637643"/>
    </source>
</evidence>
<keyword evidence="2" id="KW-1185">Reference proteome</keyword>
<dbReference type="EMBL" id="BMKR01000006">
    <property type="protein sequence ID" value="GGF73177.1"/>
    <property type="molecule type" value="Genomic_DNA"/>
</dbReference>
<gene>
    <name evidence="1" type="ORF">GCM10010912_17970</name>
</gene>
<dbReference type="Proteomes" id="UP000637643">
    <property type="component" value="Unassembled WGS sequence"/>
</dbReference>
<name>A0A917C5I6_9BACL</name>
<proteinExistence type="predicted"/>
<accession>A0A917C5I6</accession>
<evidence type="ECO:0000313" key="1">
    <source>
        <dbReference type="EMBL" id="GGF73177.1"/>
    </source>
</evidence>
<reference evidence="1" key="1">
    <citation type="journal article" date="2014" name="Int. J. Syst. Evol. Microbiol.">
        <title>Complete genome sequence of Corynebacterium casei LMG S-19264T (=DSM 44701T), isolated from a smear-ripened cheese.</title>
        <authorList>
            <consortium name="US DOE Joint Genome Institute (JGI-PGF)"/>
            <person name="Walter F."/>
            <person name="Albersmeier A."/>
            <person name="Kalinowski J."/>
            <person name="Ruckert C."/>
        </authorList>
    </citation>
    <scope>NUCLEOTIDE SEQUENCE</scope>
    <source>
        <strain evidence="1">CGMCC 1.16134</strain>
    </source>
</reference>
<reference evidence="1" key="2">
    <citation type="submission" date="2020-09" db="EMBL/GenBank/DDBJ databases">
        <authorList>
            <person name="Sun Q."/>
            <person name="Zhou Y."/>
        </authorList>
    </citation>
    <scope>NUCLEOTIDE SEQUENCE</scope>
    <source>
        <strain evidence="1">CGMCC 1.16134</strain>
    </source>
</reference>
<dbReference type="RefSeq" id="WP_229696054.1">
    <property type="nucleotide sequence ID" value="NZ_BMKR01000006.1"/>
</dbReference>
<organism evidence="1 2">
    <name type="scientific">Paenibacillus albidus</name>
    <dbReference type="NCBI Taxonomy" id="2041023"/>
    <lineage>
        <taxon>Bacteria</taxon>
        <taxon>Bacillati</taxon>
        <taxon>Bacillota</taxon>
        <taxon>Bacilli</taxon>
        <taxon>Bacillales</taxon>
        <taxon>Paenibacillaceae</taxon>
        <taxon>Paenibacillus</taxon>
    </lineage>
</organism>
<comment type="caution">
    <text evidence="1">The sequence shown here is derived from an EMBL/GenBank/DDBJ whole genome shotgun (WGS) entry which is preliminary data.</text>
</comment>
<dbReference type="AlphaFoldDB" id="A0A917C5I6"/>